<sequence length="802" mass="86260">MRVSHTGNYDHGAGTPGYGGQPARAAAKPRKRRRLPVVLAVLALLLGSGLLAGTYYVDSVPTPTDLKLPESTTVYYADGKTPMATLGAENRTIVPYDQMNDSAKEAIVAAEDRTFWKNQGIDFSGVLRAAWSNVTGGQRQGASTITQQYARVAADLKGVTYSRKLREAVVAWKLDDKYSKEEILGFYLNTVPFGRGAYGIEAAAQAYFGKTVRKDAPAARQLTVSEAMVLCAMVKQPEANPDDPQGQPGYDPARGPKAKQNSMDRWGYIRDGMVKLGYLSPQEAANLAYPDSVKPIDRKARQSDGARPTGLVVKHVLSELRQTPQFKDKPADYIRDGGFRIVTTIDKRVQTAAENAADIRRDTAPEQVRGQPKNWQAALVSVEPGTGRVLGYYGGNDGEGADYAGWYYDEDGQAVGFGAHPPGSSFKVYDLAAAVENGVSVRKHFDSPDTKEFPESGRTKASPAGPIRNAEKAPCQPDCALWEATVASLNVTYFELTELLGVDKVIDMATKAGVESMWANVKGEKQPKRVDLRGRSGADVAGQFTTEVGLGQYGITVADHANGMATFAAGGKRAEAHFVRLVTKGDEKLYQEKLVTTDIGLDEEAQAQLDWTLRQVRAAKLDNGWDSAGKTGTWQSGQSLTENAHTWMVGWTGALSAAVWLGTTDGKPLRTTDGNNNVFGSAGAAPIWRQFLEQATEAMKLDPDKYRFVEPKFPDDAPPPSTSTPQPRPSTAEPTPSSASPTPSTSPRTPSPTPSPSSASPSPRTTSPSPTNKPRPRPSTSRSSSPSPSATAEPTPLLPLPR</sequence>
<evidence type="ECO:0000259" key="12">
    <source>
        <dbReference type="Pfam" id="PF00912"/>
    </source>
</evidence>
<feature type="region of interest" description="Disordered" evidence="9">
    <location>
        <begin position="1"/>
        <end position="29"/>
    </location>
</feature>
<dbReference type="GO" id="GO:0008955">
    <property type="term" value="F:peptidoglycan glycosyltransferase activity"/>
    <property type="evidence" value="ECO:0007669"/>
    <property type="project" value="UniProtKB-EC"/>
</dbReference>
<dbReference type="GO" id="GO:0008658">
    <property type="term" value="F:penicillin binding"/>
    <property type="evidence" value="ECO:0007669"/>
    <property type="project" value="InterPro"/>
</dbReference>
<evidence type="ECO:0000313" key="14">
    <source>
        <dbReference type="Proteomes" id="UP000199504"/>
    </source>
</evidence>
<dbReference type="Gene3D" id="3.40.710.10">
    <property type="entry name" value="DD-peptidase/beta-lactamase superfamily"/>
    <property type="match status" value="1"/>
</dbReference>
<feature type="compositionally biased region" description="Low complexity" evidence="9">
    <location>
        <begin position="729"/>
        <end position="748"/>
    </location>
</feature>
<dbReference type="InterPro" id="IPR001264">
    <property type="entry name" value="Glyco_trans_51"/>
</dbReference>
<dbReference type="GO" id="GO:0006508">
    <property type="term" value="P:proteolysis"/>
    <property type="evidence" value="ECO:0007669"/>
    <property type="project" value="UniProtKB-KW"/>
</dbReference>
<feature type="compositionally biased region" description="Pro residues" evidence="9">
    <location>
        <begin position="716"/>
        <end position="728"/>
    </location>
</feature>
<dbReference type="InterPro" id="IPR050396">
    <property type="entry name" value="Glycosyltr_51/Transpeptidase"/>
</dbReference>
<evidence type="ECO:0000256" key="2">
    <source>
        <dbReference type="ARBA" id="ARBA00022670"/>
    </source>
</evidence>
<feature type="compositionally biased region" description="Low complexity" evidence="9">
    <location>
        <begin position="756"/>
        <end position="795"/>
    </location>
</feature>
<dbReference type="PRINTS" id="PR01217">
    <property type="entry name" value="PRICHEXTENSN"/>
</dbReference>
<evidence type="ECO:0000256" key="9">
    <source>
        <dbReference type="SAM" id="MobiDB-lite"/>
    </source>
</evidence>
<dbReference type="InterPro" id="IPR036950">
    <property type="entry name" value="PBP_transglycosylase"/>
</dbReference>
<dbReference type="Gene3D" id="1.10.3810.10">
    <property type="entry name" value="Biosynthetic peptidoglycan transglycosylase-like"/>
    <property type="match status" value="1"/>
</dbReference>
<evidence type="ECO:0000256" key="10">
    <source>
        <dbReference type="SAM" id="Phobius"/>
    </source>
</evidence>
<keyword evidence="2" id="KW-0645">Protease</keyword>
<feature type="region of interest" description="Disordered" evidence="9">
    <location>
        <begin position="237"/>
        <end position="261"/>
    </location>
</feature>
<feature type="compositionally biased region" description="Basic and acidic residues" evidence="9">
    <location>
        <begin position="444"/>
        <end position="458"/>
    </location>
</feature>
<keyword evidence="10" id="KW-0472">Membrane</keyword>
<feature type="region of interest" description="Disordered" evidence="9">
    <location>
        <begin position="708"/>
        <end position="802"/>
    </location>
</feature>
<dbReference type="SUPFAM" id="SSF53955">
    <property type="entry name" value="Lysozyme-like"/>
    <property type="match status" value="1"/>
</dbReference>
<dbReference type="GO" id="GO:0009002">
    <property type="term" value="F:serine-type D-Ala-D-Ala carboxypeptidase activity"/>
    <property type="evidence" value="ECO:0007669"/>
    <property type="project" value="UniProtKB-EC"/>
</dbReference>
<keyword evidence="3" id="KW-0328">Glycosyltransferase</keyword>
<dbReference type="GO" id="GO:0009252">
    <property type="term" value="P:peptidoglycan biosynthetic process"/>
    <property type="evidence" value="ECO:0007669"/>
    <property type="project" value="TreeGrafter"/>
</dbReference>
<evidence type="ECO:0000313" key="13">
    <source>
        <dbReference type="EMBL" id="SCE93290.1"/>
    </source>
</evidence>
<evidence type="ECO:0000256" key="5">
    <source>
        <dbReference type="ARBA" id="ARBA00022801"/>
    </source>
</evidence>
<feature type="compositionally biased region" description="Low complexity" evidence="9">
    <location>
        <begin position="242"/>
        <end position="252"/>
    </location>
</feature>
<keyword evidence="10" id="KW-0812">Transmembrane</keyword>
<dbReference type="AlphaFoldDB" id="A0A1C4WAT8"/>
<feature type="region of interest" description="Disordered" evidence="9">
    <location>
        <begin position="444"/>
        <end position="472"/>
    </location>
</feature>
<evidence type="ECO:0000256" key="7">
    <source>
        <dbReference type="ARBA" id="ARBA00034000"/>
    </source>
</evidence>
<dbReference type="InterPro" id="IPR023346">
    <property type="entry name" value="Lysozyme-like_dom_sf"/>
</dbReference>
<keyword evidence="4" id="KW-0808">Transferase</keyword>
<evidence type="ECO:0000256" key="3">
    <source>
        <dbReference type="ARBA" id="ARBA00022676"/>
    </source>
</evidence>
<feature type="domain" description="Glycosyl transferase family 51" evidence="12">
    <location>
        <begin position="82"/>
        <end position="240"/>
    </location>
</feature>
<gene>
    <name evidence="13" type="ORF">GA0070564_102129</name>
</gene>
<dbReference type="Pfam" id="PF00905">
    <property type="entry name" value="Transpeptidase"/>
    <property type="match status" value="1"/>
</dbReference>
<name>A0A1C4WAT8_9ACTN</name>
<dbReference type="GO" id="GO:0030288">
    <property type="term" value="C:outer membrane-bounded periplasmic space"/>
    <property type="evidence" value="ECO:0007669"/>
    <property type="project" value="TreeGrafter"/>
</dbReference>
<dbReference type="InterPro" id="IPR001460">
    <property type="entry name" value="PCN-bd_Tpept"/>
</dbReference>
<dbReference type="PANTHER" id="PTHR32282">
    <property type="entry name" value="BINDING PROTEIN TRANSPEPTIDASE, PUTATIVE-RELATED"/>
    <property type="match status" value="1"/>
</dbReference>
<dbReference type="Pfam" id="PF00912">
    <property type="entry name" value="Transgly"/>
    <property type="match status" value="1"/>
</dbReference>
<evidence type="ECO:0000256" key="4">
    <source>
        <dbReference type="ARBA" id="ARBA00022679"/>
    </source>
</evidence>
<evidence type="ECO:0000256" key="8">
    <source>
        <dbReference type="ARBA" id="ARBA00049902"/>
    </source>
</evidence>
<comment type="catalytic activity">
    <reaction evidence="7">
        <text>Preferential cleavage: (Ac)2-L-Lys-D-Ala-|-D-Ala. Also transpeptidation of peptidyl-alanyl moieties that are N-acyl substituents of D-alanine.</text>
        <dbReference type="EC" id="3.4.16.4"/>
    </reaction>
</comment>
<dbReference type="Proteomes" id="UP000199504">
    <property type="component" value="Unassembled WGS sequence"/>
</dbReference>
<evidence type="ECO:0000259" key="11">
    <source>
        <dbReference type="Pfam" id="PF00905"/>
    </source>
</evidence>
<reference evidence="14" key="1">
    <citation type="submission" date="2016-06" db="EMBL/GenBank/DDBJ databases">
        <authorList>
            <person name="Varghese N."/>
            <person name="Submissions Spin"/>
        </authorList>
    </citation>
    <scope>NUCLEOTIDE SEQUENCE [LARGE SCALE GENOMIC DNA]</scope>
    <source>
        <strain evidence="14">DSM 44830</strain>
    </source>
</reference>
<keyword evidence="6" id="KW-0511">Multifunctional enzyme</keyword>
<keyword evidence="5" id="KW-0378">Hydrolase</keyword>
<keyword evidence="10" id="KW-1133">Transmembrane helix</keyword>
<dbReference type="STRING" id="262898.GA0070564_102129"/>
<keyword evidence="1 13" id="KW-0121">Carboxypeptidase</keyword>
<accession>A0A1C4WAT8</accession>
<feature type="domain" description="Penicillin-binding protein transpeptidase" evidence="11">
    <location>
        <begin position="379"/>
        <end position="660"/>
    </location>
</feature>
<dbReference type="EMBL" id="FMCX01000002">
    <property type="protein sequence ID" value="SCE93290.1"/>
    <property type="molecule type" value="Genomic_DNA"/>
</dbReference>
<keyword evidence="14" id="KW-1185">Reference proteome</keyword>
<feature type="transmembrane region" description="Helical" evidence="10">
    <location>
        <begin position="37"/>
        <end position="57"/>
    </location>
</feature>
<protein>
    <submittedName>
        <fullName evidence="13">Membrane carboxypeptidase (Penicillin-binding protein)</fullName>
    </submittedName>
</protein>
<evidence type="ECO:0000256" key="1">
    <source>
        <dbReference type="ARBA" id="ARBA00022645"/>
    </source>
</evidence>
<dbReference type="SUPFAM" id="SSF56601">
    <property type="entry name" value="beta-lactamase/transpeptidase-like"/>
    <property type="match status" value="1"/>
</dbReference>
<dbReference type="InterPro" id="IPR012338">
    <property type="entry name" value="Beta-lactam/transpept-like"/>
</dbReference>
<dbReference type="PANTHER" id="PTHR32282:SF34">
    <property type="entry name" value="PENICILLIN-BINDING PROTEIN 1A"/>
    <property type="match status" value="1"/>
</dbReference>
<organism evidence="13 14">
    <name type="scientific">Micromonospora mirobrigensis</name>
    <dbReference type="NCBI Taxonomy" id="262898"/>
    <lineage>
        <taxon>Bacteria</taxon>
        <taxon>Bacillati</taxon>
        <taxon>Actinomycetota</taxon>
        <taxon>Actinomycetes</taxon>
        <taxon>Micromonosporales</taxon>
        <taxon>Micromonosporaceae</taxon>
        <taxon>Micromonospora</taxon>
    </lineage>
</organism>
<comment type="catalytic activity">
    <reaction evidence="8">
        <text>[GlcNAc-(1-&gt;4)-Mur2Ac(oyl-L-Ala-gamma-D-Glu-L-Lys-D-Ala-D-Ala)](n)-di-trans,octa-cis-undecaprenyl diphosphate + beta-D-GlcNAc-(1-&gt;4)-Mur2Ac(oyl-L-Ala-gamma-D-Glu-L-Lys-D-Ala-D-Ala)-di-trans,octa-cis-undecaprenyl diphosphate = [GlcNAc-(1-&gt;4)-Mur2Ac(oyl-L-Ala-gamma-D-Glu-L-Lys-D-Ala-D-Ala)](n+1)-di-trans,octa-cis-undecaprenyl diphosphate + di-trans,octa-cis-undecaprenyl diphosphate + H(+)</text>
        <dbReference type="Rhea" id="RHEA:23708"/>
        <dbReference type="Rhea" id="RHEA-COMP:9602"/>
        <dbReference type="Rhea" id="RHEA-COMP:9603"/>
        <dbReference type="ChEBI" id="CHEBI:15378"/>
        <dbReference type="ChEBI" id="CHEBI:58405"/>
        <dbReference type="ChEBI" id="CHEBI:60033"/>
        <dbReference type="ChEBI" id="CHEBI:78435"/>
        <dbReference type="EC" id="2.4.99.28"/>
    </reaction>
</comment>
<proteinExistence type="predicted"/>
<evidence type="ECO:0000256" key="6">
    <source>
        <dbReference type="ARBA" id="ARBA00023268"/>
    </source>
</evidence>